<organism evidence="1 2">
    <name type="scientific">Hermetia illucens</name>
    <name type="common">Black soldier fly</name>
    <dbReference type="NCBI Taxonomy" id="343691"/>
    <lineage>
        <taxon>Eukaryota</taxon>
        <taxon>Metazoa</taxon>
        <taxon>Ecdysozoa</taxon>
        <taxon>Arthropoda</taxon>
        <taxon>Hexapoda</taxon>
        <taxon>Insecta</taxon>
        <taxon>Pterygota</taxon>
        <taxon>Neoptera</taxon>
        <taxon>Endopterygota</taxon>
        <taxon>Diptera</taxon>
        <taxon>Brachycera</taxon>
        <taxon>Stratiomyomorpha</taxon>
        <taxon>Stratiomyidae</taxon>
        <taxon>Hermetiinae</taxon>
        <taxon>Hermetia</taxon>
    </lineage>
</organism>
<reference evidence="1 2" key="1">
    <citation type="submission" date="2020-11" db="EMBL/GenBank/DDBJ databases">
        <authorList>
            <person name="Wallbank WR R."/>
            <person name="Pardo Diaz C."/>
            <person name="Kozak K."/>
            <person name="Martin S."/>
            <person name="Jiggins C."/>
            <person name="Moest M."/>
            <person name="Warren A I."/>
            <person name="Generalovic N T."/>
            <person name="Byers J.R.P. K."/>
            <person name="Montejo-Kovacevich G."/>
            <person name="Yen C E."/>
        </authorList>
    </citation>
    <scope>NUCLEOTIDE SEQUENCE [LARGE SCALE GENOMIC DNA]</scope>
</reference>
<gene>
    <name evidence="1" type="ORF">HERILL_LOCUS16433</name>
</gene>
<keyword evidence="2" id="KW-1185">Reference proteome</keyword>
<dbReference type="AlphaFoldDB" id="A0A7R8V7C0"/>
<dbReference type="InParanoid" id="A0A7R8V7C0"/>
<dbReference type="Proteomes" id="UP000594454">
    <property type="component" value="Chromosome 7"/>
</dbReference>
<evidence type="ECO:0000313" key="1">
    <source>
        <dbReference type="EMBL" id="CAD7094209.1"/>
    </source>
</evidence>
<sequence length="97" mass="11436">MSCCNNYPRCRSRYSPKLLFRITGDVRALFKLLTTKVNYSALFVKFKSYFPPNLKNPRSSIRTEERAEVSWLNSLLLHKGFRFICTRHSSRPFASRL</sequence>
<evidence type="ECO:0000313" key="2">
    <source>
        <dbReference type="Proteomes" id="UP000594454"/>
    </source>
</evidence>
<name>A0A7R8V7C0_HERIL</name>
<protein>
    <submittedName>
        <fullName evidence="1">Uncharacterized protein</fullName>
    </submittedName>
</protein>
<dbReference type="EMBL" id="LR899015">
    <property type="protein sequence ID" value="CAD7094209.1"/>
    <property type="molecule type" value="Genomic_DNA"/>
</dbReference>
<accession>A0A7R8V7C0</accession>
<proteinExistence type="predicted"/>